<accession>A0A9Q0LSX5</accession>
<keyword evidence="1" id="KW-1133">Transmembrane helix</keyword>
<gene>
    <name evidence="2" type="ORF">M0811_05170</name>
</gene>
<name>A0A9Q0LSX5_ANAIG</name>
<dbReference type="EMBL" id="JAPDFW010000054">
    <property type="protein sequence ID" value="KAJ5078382.1"/>
    <property type="molecule type" value="Genomic_DNA"/>
</dbReference>
<evidence type="ECO:0000256" key="1">
    <source>
        <dbReference type="SAM" id="Phobius"/>
    </source>
</evidence>
<dbReference type="AlphaFoldDB" id="A0A9Q0LSX5"/>
<sequence length="309" mass="34816">MLSEEDCSSIDIQSLSQQSDYQLVYFYDHDSFHHYCILYEVSQSTGLGTFVVNLAGTIPVSIGIPHPIYDSNTELQGAGVFKKSGAQTLLISGIIRNACNQTSECQSGYYVTDPAHNINNGFFEVVMMLKEYYEQNNLPLLHLQLHGMSEASCSDIDVLLSSGLKIKPDNNSFLSKFTSQLRTQVDSLDDPWFIFLYQDDTLHDSCDLYGTSNTEGRGLNGVDSSLVCSTSSSFISHSFIHAEQKYFIRQNRSYDLFWANALKYSYSSVYCLPIRDNVGGSCLVVDSSSLINFSQFLFLFIFFIFFIFL</sequence>
<evidence type="ECO:0000313" key="3">
    <source>
        <dbReference type="Proteomes" id="UP001149090"/>
    </source>
</evidence>
<keyword evidence="3" id="KW-1185">Reference proteome</keyword>
<keyword evidence="1" id="KW-0812">Transmembrane</keyword>
<keyword evidence="1" id="KW-0472">Membrane</keyword>
<dbReference type="Proteomes" id="UP001149090">
    <property type="component" value="Unassembled WGS sequence"/>
</dbReference>
<evidence type="ECO:0000313" key="2">
    <source>
        <dbReference type="EMBL" id="KAJ5078382.1"/>
    </source>
</evidence>
<reference evidence="2" key="1">
    <citation type="submission" date="2022-10" db="EMBL/GenBank/DDBJ databases">
        <title>Novel sulphate-reducing endosymbionts in the free-living metamonad Anaeramoeba.</title>
        <authorList>
            <person name="Jerlstrom-Hultqvist J."/>
            <person name="Cepicka I."/>
            <person name="Gallot-Lavallee L."/>
            <person name="Salas-Leiva D."/>
            <person name="Curtis B.A."/>
            <person name="Zahonova K."/>
            <person name="Pipaliya S."/>
            <person name="Dacks J."/>
            <person name="Roger A.J."/>
        </authorList>
    </citation>
    <scope>NUCLEOTIDE SEQUENCE</scope>
    <source>
        <strain evidence="2">BMAN</strain>
    </source>
</reference>
<proteinExistence type="predicted"/>
<feature type="transmembrane region" description="Helical" evidence="1">
    <location>
        <begin position="290"/>
        <end position="308"/>
    </location>
</feature>
<dbReference type="OrthoDB" id="5803672at2759"/>
<protein>
    <submittedName>
        <fullName evidence="2">Uncharacterized protein</fullName>
    </submittedName>
</protein>
<comment type="caution">
    <text evidence="2">The sequence shown here is derived from an EMBL/GenBank/DDBJ whole genome shotgun (WGS) entry which is preliminary data.</text>
</comment>
<organism evidence="2 3">
    <name type="scientific">Anaeramoeba ignava</name>
    <name type="common">Anaerobic marine amoeba</name>
    <dbReference type="NCBI Taxonomy" id="1746090"/>
    <lineage>
        <taxon>Eukaryota</taxon>
        <taxon>Metamonada</taxon>
        <taxon>Anaeramoebidae</taxon>
        <taxon>Anaeramoeba</taxon>
    </lineage>
</organism>